<evidence type="ECO:0000256" key="1">
    <source>
        <dbReference type="SAM" id="Phobius"/>
    </source>
</evidence>
<dbReference type="EMBL" id="JBHUJD010000014">
    <property type="protein sequence ID" value="MFD2311098.1"/>
    <property type="molecule type" value="Genomic_DNA"/>
</dbReference>
<keyword evidence="1" id="KW-0472">Membrane</keyword>
<dbReference type="Proteomes" id="UP001597425">
    <property type="component" value="Unassembled WGS sequence"/>
</dbReference>
<dbReference type="RefSeq" id="WP_265721167.1">
    <property type="nucleotide sequence ID" value="NZ_JAPIVK010000009.1"/>
</dbReference>
<comment type="caution">
    <text evidence="2">The sequence shown here is derived from an EMBL/GenBank/DDBJ whole genome shotgun (WGS) entry which is preliminary data.</text>
</comment>
<keyword evidence="1" id="KW-1133">Transmembrane helix</keyword>
<organism evidence="2 3">
    <name type="scientific">Microbulbifer halophilus</name>
    <dbReference type="NCBI Taxonomy" id="453963"/>
    <lineage>
        <taxon>Bacteria</taxon>
        <taxon>Pseudomonadati</taxon>
        <taxon>Pseudomonadota</taxon>
        <taxon>Gammaproteobacteria</taxon>
        <taxon>Cellvibrionales</taxon>
        <taxon>Microbulbiferaceae</taxon>
        <taxon>Microbulbifer</taxon>
    </lineage>
</organism>
<gene>
    <name evidence="2" type="ORF">ACFSKX_11790</name>
</gene>
<protein>
    <submittedName>
        <fullName evidence="2">Uncharacterized protein</fullName>
    </submittedName>
</protein>
<keyword evidence="1" id="KW-0812">Transmembrane</keyword>
<proteinExistence type="predicted"/>
<accession>A0ABW5EDB7</accession>
<reference evidence="3" key="1">
    <citation type="journal article" date="2019" name="Int. J. Syst. Evol. Microbiol.">
        <title>The Global Catalogue of Microorganisms (GCM) 10K type strain sequencing project: providing services to taxonomists for standard genome sequencing and annotation.</title>
        <authorList>
            <consortium name="The Broad Institute Genomics Platform"/>
            <consortium name="The Broad Institute Genome Sequencing Center for Infectious Disease"/>
            <person name="Wu L."/>
            <person name="Ma J."/>
        </authorList>
    </citation>
    <scope>NUCLEOTIDE SEQUENCE [LARGE SCALE GENOMIC DNA]</scope>
    <source>
        <strain evidence="3">KCTC 12848</strain>
    </source>
</reference>
<keyword evidence="3" id="KW-1185">Reference proteome</keyword>
<evidence type="ECO:0000313" key="3">
    <source>
        <dbReference type="Proteomes" id="UP001597425"/>
    </source>
</evidence>
<feature type="transmembrane region" description="Helical" evidence="1">
    <location>
        <begin position="120"/>
        <end position="138"/>
    </location>
</feature>
<feature type="transmembrane region" description="Helical" evidence="1">
    <location>
        <begin position="71"/>
        <end position="90"/>
    </location>
</feature>
<name>A0ABW5EDB7_9GAMM</name>
<feature type="transmembrane region" description="Helical" evidence="1">
    <location>
        <begin position="40"/>
        <end position="59"/>
    </location>
</feature>
<feature type="transmembrane region" description="Helical" evidence="1">
    <location>
        <begin position="158"/>
        <end position="178"/>
    </location>
</feature>
<evidence type="ECO:0000313" key="2">
    <source>
        <dbReference type="EMBL" id="MFD2311098.1"/>
    </source>
</evidence>
<sequence>MNDTTERDWQTLQELWCEQPVETPIPAAIRRRVQWQERRLRIGAALEWLVAVGLCAYAITFAARDWAPADIFWALVALVLVGWALSFSIANRRDLWCPPEESTSAYIDLALLRIQRKRNAIRFAWLLYAVELAIFLLWELLSQIGWLEPLFTADSGRALLVVGAATLVLGGWSLFAWLGSARQLRLFKELQKQNVSFV</sequence>